<organism evidence="1 2">
    <name type="scientific">Coprobacter tertius</name>
    <dbReference type="NCBI Taxonomy" id="2944915"/>
    <lineage>
        <taxon>Bacteria</taxon>
        <taxon>Pseudomonadati</taxon>
        <taxon>Bacteroidota</taxon>
        <taxon>Bacteroidia</taxon>
        <taxon>Bacteroidales</taxon>
        <taxon>Barnesiellaceae</taxon>
        <taxon>Coprobacter</taxon>
    </lineage>
</organism>
<dbReference type="RefSeq" id="WP_255027884.1">
    <property type="nucleotide sequence ID" value="NZ_JANDHW010000011.1"/>
</dbReference>
<keyword evidence="2" id="KW-1185">Reference proteome</keyword>
<sequence>MSLLGLIPSAITGIMSGIQQSAANKARKKMNRELDIQQSRLDNLFNAEYYGDYMNRADVQNLLSQARKLSEDQNRINTGIAVVSGATPETTIAMQKNISDSVGNTVGNIAANAANWKNSVLNNYLAHTSAIQDKRYDSYRNSSDMFSTFANNNLNAAAGGFTNYLLMNRANSAPRYNSYSSLSTGPTQNSTL</sequence>
<accession>A0ABT1MJF8</accession>
<dbReference type="Proteomes" id="UP001205603">
    <property type="component" value="Unassembled WGS sequence"/>
</dbReference>
<protein>
    <submittedName>
        <fullName evidence="1">Uncharacterized protein</fullName>
    </submittedName>
</protein>
<dbReference type="EMBL" id="JANDHW010000011">
    <property type="protein sequence ID" value="MCP9612556.1"/>
    <property type="molecule type" value="Genomic_DNA"/>
</dbReference>
<evidence type="ECO:0000313" key="1">
    <source>
        <dbReference type="EMBL" id="MCP9612556.1"/>
    </source>
</evidence>
<gene>
    <name evidence="1" type="ORF">NMU02_10675</name>
</gene>
<evidence type="ECO:0000313" key="2">
    <source>
        <dbReference type="Proteomes" id="UP001205603"/>
    </source>
</evidence>
<reference evidence="1 2" key="1">
    <citation type="submission" date="2022-07" db="EMBL/GenBank/DDBJ databases">
        <title>Fecal culturing of patients with breast cancer.</title>
        <authorList>
            <person name="Teng N.M.Y."/>
            <person name="Kiu R."/>
            <person name="Evans R."/>
            <person name="Baker D.J."/>
            <person name="Zenner C."/>
            <person name="Robinson S.D."/>
            <person name="Hall L.J."/>
        </authorList>
    </citation>
    <scope>NUCLEOTIDE SEQUENCE [LARGE SCALE GENOMIC DNA]</scope>
    <source>
        <strain evidence="1 2">LH1063</strain>
    </source>
</reference>
<comment type="caution">
    <text evidence="1">The sequence shown here is derived from an EMBL/GenBank/DDBJ whole genome shotgun (WGS) entry which is preliminary data.</text>
</comment>
<name>A0ABT1MJF8_9BACT</name>
<proteinExistence type="predicted"/>